<name>A0AAV4AXI2_9GAST</name>
<evidence type="ECO:0000313" key="1">
    <source>
        <dbReference type="EMBL" id="GFO11203.1"/>
    </source>
</evidence>
<reference evidence="1 2" key="1">
    <citation type="journal article" date="2021" name="Elife">
        <title>Chloroplast acquisition without the gene transfer in kleptoplastic sea slugs, Plakobranchus ocellatus.</title>
        <authorList>
            <person name="Maeda T."/>
            <person name="Takahashi S."/>
            <person name="Yoshida T."/>
            <person name="Shimamura S."/>
            <person name="Takaki Y."/>
            <person name="Nagai Y."/>
            <person name="Toyoda A."/>
            <person name="Suzuki Y."/>
            <person name="Arimoto A."/>
            <person name="Ishii H."/>
            <person name="Satoh N."/>
            <person name="Nishiyama T."/>
            <person name="Hasebe M."/>
            <person name="Maruyama T."/>
            <person name="Minagawa J."/>
            <person name="Obokata J."/>
            <person name="Shigenobu S."/>
        </authorList>
    </citation>
    <scope>NUCLEOTIDE SEQUENCE [LARGE SCALE GENOMIC DNA]</scope>
</reference>
<keyword evidence="2" id="KW-1185">Reference proteome</keyword>
<proteinExistence type="predicted"/>
<dbReference type="Proteomes" id="UP000735302">
    <property type="component" value="Unassembled WGS sequence"/>
</dbReference>
<gene>
    <name evidence="1" type="ORF">PoB_003770800</name>
</gene>
<sequence>MGQDTLWLPSPVKYVNFIWPRILKRSVHIAAAKKCPKGQLYSHSILRLSDDTSHDDHAAQSDQRLVMFLTSEVMESQRQHSVPRSLKIKTNFQTNSELFNSNTLHGNDFKYVQRQTFLVI</sequence>
<organism evidence="1 2">
    <name type="scientific">Plakobranchus ocellatus</name>
    <dbReference type="NCBI Taxonomy" id="259542"/>
    <lineage>
        <taxon>Eukaryota</taxon>
        <taxon>Metazoa</taxon>
        <taxon>Spiralia</taxon>
        <taxon>Lophotrochozoa</taxon>
        <taxon>Mollusca</taxon>
        <taxon>Gastropoda</taxon>
        <taxon>Heterobranchia</taxon>
        <taxon>Euthyneura</taxon>
        <taxon>Panpulmonata</taxon>
        <taxon>Sacoglossa</taxon>
        <taxon>Placobranchoidea</taxon>
        <taxon>Plakobranchidae</taxon>
        <taxon>Plakobranchus</taxon>
    </lineage>
</organism>
<dbReference type="AlphaFoldDB" id="A0AAV4AXI2"/>
<dbReference type="EMBL" id="BLXT01004229">
    <property type="protein sequence ID" value="GFO11203.1"/>
    <property type="molecule type" value="Genomic_DNA"/>
</dbReference>
<accession>A0AAV4AXI2</accession>
<evidence type="ECO:0000313" key="2">
    <source>
        <dbReference type="Proteomes" id="UP000735302"/>
    </source>
</evidence>
<protein>
    <submittedName>
        <fullName evidence="1">Uncharacterized protein</fullName>
    </submittedName>
</protein>
<comment type="caution">
    <text evidence="1">The sequence shown here is derived from an EMBL/GenBank/DDBJ whole genome shotgun (WGS) entry which is preliminary data.</text>
</comment>